<dbReference type="NCBIfam" id="NF003591">
    <property type="entry name" value="PRK05254.1-4"/>
    <property type="match status" value="1"/>
</dbReference>
<dbReference type="GO" id="GO:0097510">
    <property type="term" value="P:base-excision repair, AP site formation via deaminated base removal"/>
    <property type="evidence" value="ECO:0007669"/>
    <property type="project" value="TreeGrafter"/>
</dbReference>
<evidence type="ECO:0000313" key="11">
    <source>
        <dbReference type="EMBL" id="KAJ1914346.1"/>
    </source>
</evidence>
<dbReference type="PROSITE" id="PS00130">
    <property type="entry name" value="U_DNA_GLYCOSYLASE"/>
    <property type="match status" value="1"/>
</dbReference>
<keyword evidence="5 7" id="KW-0234">DNA repair</keyword>
<keyword evidence="11" id="KW-0326">Glycosidase</keyword>
<dbReference type="GO" id="GO:0005739">
    <property type="term" value="C:mitochondrion"/>
    <property type="evidence" value="ECO:0007669"/>
    <property type="project" value="UniProtKB-SubCell"/>
</dbReference>
<dbReference type="FunFam" id="3.40.470.10:FF:000007">
    <property type="entry name" value="Uracil-DNA glycosylase"/>
    <property type="match status" value="1"/>
</dbReference>
<feature type="compositionally biased region" description="Polar residues" evidence="9">
    <location>
        <begin position="56"/>
        <end position="68"/>
    </location>
</feature>
<sequence length="411" mass="45570">MDNISTTTTPSKKRKPVTLTDFFSSKTPQKALQKPTSGNKRMKTTNNNDGSNSSSIGQNRNPSSPTIKTTKDDNAGIDLLDGGRGDGDDDELEKLATETEKQATKPQSSENPKASSTSATTTTTTSNIGNFFGGHPSSTSTDGNANSGLMTTQELQSLPPTVYEANKLEYSTMDKTWLKVLSPEFNKPYFRKLKQFLASQAAVQIFPPPSQIYSWSRYSPFNKVKVVILGQDPYHNFNQAHGLSFSVKPGVRIPPSLLNIYKELELEYPDGKFQKPKHGFLKGWAEQGVLMLNACLTVQAHKPNSHANQGWEEFTDAVIREISERKTGVVFILWGSYAQKKGKGINKKKHLVLTSVHPSPLSASRGFFNCGHFKKANEYLKSINKNIIHWNRLPIDDDDDVNDVQDLVGKK</sequence>
<evidence type="ECO:0000256" key="8">
    <source>
        <dbReference type="PROSITE-ProRule" id="PRU10072"/>
    </source>
</evidence>
<evidence type="ECO:0000256" key="6">
    <source>
        <dbReference type="ARBA" id="ARBA00023242"/>
    </source>
</evidence>
<dbReference type="Pfam" id="PF03167">
    <property type="entry name" value="UDG"/>
    <property type="match status" value="1"/>
</dbReference>
<feature type="region of interest" description="Disordered" evidence="9">
    <location>
        <begin position="1"/>
        <end position="148"/>
    </location>
</feature>
<dbReference type="PANTHER" id="PTHR11264:SF0">
    <property type="entry name" value="URACIL-DNA GLYCOSYLASE"/>
    <property type="match status" value="1"/>
</dbReference>
<dbReference type="SUPFAM" id="SSF52141">
    <property type="entry name" value="Uracil-DNA glycosylase-like"/>
    <property type="match status" value="1"/>
</dbReference>
<proteinExistence type="inferred from homology"/>
<dbReference type="NCBIfam" id="NF003589">
    <property type="entry name" value="PRK05254.1-2"/>
    <property type="match status" value="1"/>
</dbReference>
<feature type="compositionally biased region" description="Basic and acidic residues" evidence="9">
    <location>
        <begin position="93"/>
        <end position="103"/>
    </location>
</feature>
<feature type="domain" description="Uracil-DNA glycosylase-like" evidence="10">
    <location>
        <begin position="217"/>
        <end position="380"/>
    </location>
</feature>
<protein>
    <recommendedName>
        <fullName evidence="7">Uracil-DNA glycosylase</fullName>
        <shortName evidence="7">UDG</shortName>
        <ecNumber evidence="7">3.2.2.27</ecNumber>
    </recommendedName>
</protein>
<dbReference type="InterPro" id="IPR005122">
    <property type="entry name" value="Uracil-DNA_glycosylase-like"/>
</dbReference>
<gene>
    <name evidence="7 11" type="primary">UNG1</name>
    <name evidence="11" type="ORF">H4219_004837</name>
</gene>
<keyword evidence="3 7" id="KW-0378">Hydrolase</keyword>
<feature type="compositionally biased region" description="Polar residues" evidence="9">
    <location>
        <begin position="104"/>
        <end position="113"/>
    </location>
</feature>
<dbReference type="InterPro" id="IPR036895">
    <property type="entry name" value="Uracil-DNA_glycosylase-like_sf"/>
</dbReference>
<comment type="subcellular location">
    <subcellularLocation>
        <location evidence="7">Mitochondrion</location>
    </subcellularLocation>
    <subcellularLocation>
        <location evidence="7">Nucleus</location>
    </subcellularLocation>
</comment>
<dbReference type="NCBIfam" id="NF003592">
    <property type="entry name" value="PRK05254.1-5"/>
    <property type="match status" value="1"/>
</dbReference>
<dbReference type="EC" id="3.2.2.27" evidence="7"/>
<evidence type="ECO:0000256" key="1">
    <source>
        <dbReference type="ARBA" id="ARBA00008184"/>
    </source>
</evidence>
<dbReference type="NCBIfam" id="TIGR00628">
    <property type="entry name" value="ung"/>
    <property type="match status" value="1"/>
</dbReference>
<dbReference type="GO" id="GO:0005634">
    <property type="term" value="C:nucleus"/>
    <property type="evidence" value="ECO:0007669"/>
    <property type="project" value="UniProtKB-SubCell"/>
</dbReference>
<keyword evidence="12" id="KW-1185">Reference proteome</keyword>
<dbReference type="OrthoDB" id="10031947at2759"/>
<keyword evidence="4 7" id="KW-0496">Mitochondrion</keyword>
<dbReference type="SMART" id="SM00986">
    <property type="entry name" value="UDG"/>
    <property type="match status" value="1"/>
</dbReference>
<dbReference type="Proteomes" id="UP001150538">
    <property type="component" value="Unassembled WGS sequence"/>
</dbReference>
<comment type="function">
    <text evidence="7">Excises uracil residues from the DNA which can arise as a result of misincorporation of dUMP residues by DNA polymerase or due to deamination of cytosine.</text>
</comment>
<dbReference type="AlphaFoldDB" id="A0A9W7ZQC1"/>
<feature type="compositionally biased region" description="Polar residues" evidence="9">
    <location>
        <begin position="21"/>
        <end position="39"/>
    </location>
</feature>
<evidence type="ECO:0000256" key="7">
    <source>
        <dbReference type="HAMAP-Rule" id="MF_03166"/>
    </source>
</evidence>
<feature type="active site" description="Proton acceptor" evidence="7 8">
    <location>
        <position position="232"/>
    </location>
</feature>
<evidence type="ECO:0000259" key="10">
    <source>
        <dbReference type="SMART" id="SM00986"/>
    </source>
</evidence>
<dbReference type="InterPro" id="IPR002043">
    <property type="entry name" value="UDG_fam1"/>
</dbReference>
<dbReference type="InterPro" id="IPR018085">
    <property type="entry name" value="Ura-DNA_Glyclase_AS"/>
</dbReference>
<comment type="caution">
    <text evidence="11">The sequence shown here is derived from an EMBL/GenBank/DDBJ whole genome shotgun (WGS) entry which is preliminary data.</text>
</comment>
<keyword evidence="2 7" id="KW-0227">DNA damage</keyword>
<dbReference type="CDD" id="cd10027">
    <property type="entry name" value="UDG-F1-like"/>
    <property type="match status" value="1"/>
</dbReference>
<evidence type="ECO:0000256" key="5">
    <source>
        <dbReference type="ARBA" id="ARBA00023204"/>
    </source>
</evidence>
<evidence type="ECO:0000256" key="3">
    <source>
        <dbReference type="ARBA" id="ARBA00022801"/>
    </source>
</evidence>
<dbReference type="EMBL" id="JANBPU010000203">
    <property type="protein sequence ID" value="KAJ1914346.1"/>
    <property type="molecule type" value="Genomic_DNA"/>
</dbReference>
<dbReference type="NCBIfam" id="NF003588">
    <property type="entry name" value="PRK05254.1-1"/>
    <property type="match status" value="1"/>
</dbReference>
<dbReference type="PANTHER" id="PTHR11264">
    <property type="entry name" value="URACIL-DNA GLYCOSYLASE"/>
    <property type="match status" value="1"/>
</dbReference>
<organism evidence="11 12">
    <name type="scientific">Mycoemilia scoparia</name>
    <dbReference type="NCBI Taxonomy" id="417184"/>
    <lineage>
        <taxon>Eukaryota</taxon>
        <taxon>Fungi</taxon>
        <taxon>Fungi incertae sedis</taxon>
        <taxon>Zoopagomycota</taxon>
        <taxon>Kickxellomycotina</taxon>
        <taxon>Kickxellomycetes</taxon>
        <taxon>Kickxellales</taxon>
        <taxon>Kickxellaceae</taxon>
        <taxon>Mycoemilia</taxon>
    </lineage>
</organism>
<accession>A0A9W7ZQC1</accession>
<name>A0A9W7ZQC1_9FUNG</name>
<reference evidence="11" key="1">
    <citation type="submission" date="2022-07" db="EMBL/GenBank/DDBJ databases">
        <title>Phylogenomic reconstructions and comparative analyses of Kickxellomycotina fungi.</title>
        <authorList>
            <person name="Reynolds N.K."/>
            <person name="Stajich J.E."/>
            <person name="Barry K."/>
            <person name="Grigoriev I.V."/>
            <person name="Crous P."/>
            <person name="Smith M.E."/>
        </authorList>
    </citation>
    <scope>NUCLEOTIDE SEQUENCE</scope>
    <source>
        <strain evidence="11">NBRC 100468</strain>
    </source>
</reference>
<dbReference type="GO" id="GO:0004844">
    <property type="term" value="F:uracil DNA N-glycosylase activity"/>
    <property type="evidence" value="ECO:0007669"/>
    <property type="project" value="UniProtKB-UniRule"/>
</dbReference>
<evidence type="ECO:0000256" key="9">
    <source>
        <dbReference type="SAM" id="MobiDB-lite"/>
    </source>
</evidence>
<feature type="compositionally biased region" description="Low complexity" evidence="9">
    <location>
        <begin position="46"/>
        <end position="55"/>
    </location>
</feature>
<evidence type="ECO:0000256" key="2">
    <source>
        <dbReference type="ARBA" id="ARBA00022763"/>
    </source>
</evidence>
<feature type="compositionally biased region" description="Polar residues" evidence="9">
    <location>
        <begin position="136"/>
        <end position="148"/>
    </location>
</feature>
<feature type="compositionally biased region" description="Low complexity" evidence="9">
    <location>
        <begin position="114"/>
        <end position="126"/>
    </location>
</feature>
<evidence type="ECO:0000256" key="4">
    <source>
        <dbReference type="ARBA" id="ARBA00023128"/>
    </source>
</evidence>
<evidence type="ECO:0000313" key="12">
    <source>
        <dbReference type="Proteomes" id="UP001150538"/>
    </source>
</evidence>
<dbReference type="Gene3D" id="3.40.470.10">
    <property type="entry name" value="Uracil-DNA glycosylase-like domain"/>
    <property type="match status" value="1"/>
</dbReference>
<dbReference type="HAMAP" id="MF_00148">
    <property type="entry name" value="UDG"/>
    <property type="match status" value="1"/>
</dbReference>
<comment type="catalytic activity">
    <reaction evidence="7">
        <text>Hydrolyzes single-stranded DNA or mismatched double-stranded DNA and polynucleotides, releasing free uracil.</text>
        <dbReference type="EC" id="3.2.2.27"/>
    </reaction>
</comment>
<dbReference type="SMART" id="SM00987">
    <property type="entry name" value="UreE_C"/>
    <property type="match status" value="1"/>
</dbReference>
<keyword evidence="6 7" id="KW-0539">Nucleus</keyword>
<comment type="similarity">
    <text evidence="1 7">Belongs to the uracil-DNA glycosylase (UDG) superfamily. UNG family.</text>
</comment>